<gene>
    <name evidence="1" type="ORF">A2319_00950</name>
</gene>
<protein>
    <recommendedName>
        <fullName evidence="3">PsbP C-terminal domain-containing protein</fullName>
    </recommendedName>
</protein>
<accession>A0A1G2BG58</accession>
<organism evidence="1 2">
    <name type="scientific">Candidatus Kerfeldbacteria bacterium RIFOXYB2_FULL_38_14</name>
    <dbReference type="NCBI Taxonomy" id="1798547"/>
    <lineage>
        <taxon>Bacteria</taxon>
        <taxon>Candidatus Kerfeldiibacteriota</taxon>
    </lineage>
</organism>
<comment type="caution">
    <text evidence="1">The sequence shown here is derived from an EMBL/GenBank/DDBJ whole genome shotgun (WGS) entry which is preliminary data.</text>
</comment>
<dbReference type="PROSITE" id="PS51257">
    <property type="entry name" value="PROKAR_LIPOPROTEIN"/>
    <property type="match status" value="1"/>
</dbReference>
<proteinExistence type="predicted"/>
<name>A0A1G2BG58_9BACT</name>
<dbReference type="AlphaFoldDB" id="A0A1G2BG58"/>
<dbReference type="EMBL" id="MHKI01000010">
    <property type="protein sequence ID" value="OGY87197.1"/>
    <property type="molecule type" value="Genomic_DNA"/>
</dbReference>
<dbReference type="Proteomes" id="UP000176420">
    <property type="component" value="Unassembled WGS sequence"/>
</dbReference>
<reference evidence="1 2" key="1">
    <citation type="journal article" date="2016" name="Nat. Commun.">
        <title>Thousands of microbial genomes shed light on interconnected biogeochemical processes in an aquifer system.</title>
        <authorList>
            <person name="Anantharaman K."/>
            <person name="Brown C.T."/>
            <person name="Hug L.A."/>
            <person name="Sharon I."/>
            <person name="Castelle C.J."/>
            <person name="Probst A.J."/>
            <person name="Thomas B.C."/>
            <person name="Singh A."/>
            <person name="Wilkins M.J."/>
            <person name="Karaoz U."/>
            <person name="Brodie E.L."/>
            <person name="Williams K.H."/>
            <person name="Hubbard S.S."/>
            <person name="Banfield J.F."/>
        </authorList>
    </citation>
    <scope>NUCLEOTIDE SEQUENCE [LARGE SCALE GENOMIC DNA]</scope>
</reference>
<evidence type="ECO:0000313" key="2">
    <source>
        <dbReference type="Proteomes" id="UP000176420"/>
    </source>
</evidence>
<evidence type="ECO:0008006" key="3">
    <source>
        <dbReference type="Google" id="ProtNLM"/>
    </source>
</evidence>
<sequence length="196" mass="22818">MKNHRYYREQLFFLSLVLSLFFFVGCNKEEAKTTEPAVNNDNTADWQTYRNEEYGFEFKYPKEWEVTVNDADTVLIRYRESGLHGKIVFRENVVTENMTTEEALKFEDGRSALSLVSDKIIEINGLTAYRALRHEEKGSLMYPNSDNADVLDITLTAVEYTYLNSNDLIRFWIQIDGDDYEQSIKIVDAVANTFSQ</sequence>
<evidence type="ECO:0000313" key="1">
    <source>
        <dbReference type="EMBL" id="OGY87197.1"/>
    </source>
</evidence>